<dbReference type="RefSeq" id="WP_348261778.1">
    <property type="nucleotide sequence ID" value="NZ_CP121196.1"/>
</dbReference>
<gene>
    <name evidence="1" type="primary">dpdG</name>
    <name evidence="1" type="ORF">P8935_18485</name>
</gene>
<name>A0AAU7DFG7_9BACT</name>
<dbReference type="AlphaFoldDB" id="A0AAU7DFG7"/>
<protein>
    <submittedName>
        <fullName evidence="1">Protein DpdG</fullName>
    </submittedName>
</protein>
<dbReference type="InterPro" id="IPR049812">
    <property type="entry name" value="DpdG-like"/>
</dbReference>
<proteinExistence type="predicted"/>
<reference evidence="1" key="1">
    <citation type="submission" date="2023-03" db="EMBL/GenBank/DDBJ databases">
        <title>Edaphobacter sp.</title>
        <authorList>
            <person name="Huber K.J."/>
            <person name="Papendorf J."/>
            <person name="Pilke C."/>
            <person name="Bunk B."/>
            <person name="Sproeer C."/>
            <person name="Pester M."/>
        </authorList>
    </citation>
    <scope>NUCLEOTIDE SEQUENCE</scope>
    <source>
        <strain evidence="1">DSM 110680</strain>
    </source>
</reference>
<dbReference type="NCBIfam" id="NF041064">
    <property type="entry name" value="DpdG"/>
    <property type="match status" value="1"/>
</dbReference>
<evidence type="ECO:0000313" key="1">
    <source>
        <dbReference type="EMBL" id="XBH16549.1"/>
    </source>
</evidence>
<organism evidence="1">
    <name type="scientific">Telmatobacter sp. DSM 110680</name>
    <dbReference type="NCBI Taxonomy" id="3036704"/>
    <lineage>
        <taxon>Bacteria</taxon>
        <taxon>Pseudomonadati</taxon>
        <taxon>Acidobacteriota</taxon>
        <taxon>Terriglobia</taxon>
        <taxon>Terriglobales</taxon>
        <taxon>Acidobacteriaceae</taxon>
        <taxon>Telmatobacter</taxon>
    </lineage>
</organism>
<dbReference type="EMBL" id="CP121196">
    <property type="protein sequence ID" value="XBH16549.1"/>
    <property type="molecule type" value="Genomic_DNA"/>
</dbReference>
<sequence>MSIITTIPAVPSRLFSIYAALSDSADGELRDQLEAWSTPPSLATRGSGDEDEAESSLFISALQEARRLGIVDERDGRLRIVESAREGKKRKDREADFRADLCKVLFDPVRAGQAEHGAFMLALSWFLSKNPLEPLNFSEAPQEMLRKELGENRDKTELTNQSRYQNFLYWARYLGFATFVGFDTVRRVFPDPTRAIAGVLPKIFGEAPLLEIESFLSALSEIFPVFEGGTARGVLDGMRTEPFDNSDRLSIATSLALQRLADRREIGLEAVADARGRILDFGVGTKRISRIRRGGAE</sequence>
<accession>A0AAU7DFG7</accession>